<comment type="function">
    <text evidence="12">The main replicative DNA helicase, it participates in initiation and elongation during chromosome replication. Travels ahead of the DNA replisome, separating dsDNA into templates for DNA synthesis. A processive ATP-dependent 5'-3' DNA helicase it has DNA-dependent ATPase activity.</text>
</comment>
<dbReference type="InterPro" id="IPR007694">
    <property type="entry name" value="DNA_helicase_DnaB-like_C"/>
</dbReference>
<dbReference type="SUPFAM" id="SSF52540">
    <property type="entry name" value="P-loop containing nucleoside triphosphate hydrolases"/>
    <property type="match status" value="1"/>
</dbReference>
<evidence type="ECO:0000256" key="9">
    <source>
        <dbReference type="ARBA" id="ARBA00023235"/>
    </source>
</evidence>
<dbReference type="CDD" id="cd00984">
    <property type="entry name" value="DnaB_C"/>
    <property type="match status" value="1"/>
</dbReference>
<evidence type="ECO:0000256" key="12">
    <source>
        <dbReference type="RuleBase" id="RU362085"/>
    </source>
</evidence>
<comment type="catalytic activity">
    <reaction evidence="10 12">
        <text>ATP + H2O = ADP + phosphate + H(+)</text>
        <dbReference type="Rhea" id="RHEA:13065"/>
        <dbReference type="ChEBI" id="CHEBI:15377"/>
        <dbReference type="ChEBI" id="CHEBI:15378"/>
        <dbReference type="ChEBI" id="CHEBI:30616"/>
        <dbReference type="ChEBI" id="CHEBI:43474"/>
        <dbReference type="ChEBI" id="CHEBI:456216"/>
        <dbReference type="EC" id="5.6.2.3"/>
    </reaction>
</comment>
<evidence type="ECO:0000313" key="16">
    <source>
        <dbReference type="Proteomes" id="UP000317369"/>
    </source>
</evidence>
<keyword evidence="16" id="KW-1185">Reference proteome</keyword>
<keyword evidence="2 12" id="KW-0639">Primosome</keyword>
<dbReference type="GO" id="GO:0006269">
    <property type="term" value="P:DNA replication, synthesis of primer"/>
    <property type="evidence" value="ECO:0007669"/>
    <property type="project" value="UniProtKB-UniRule"/>
</dbReference>
<dbReference type="GO" id="GO:0043139">
    <property type="term" value="F:5'-3' DNA helicase activity"/>
    <property type="evidence" value="ECO:0007669"/>
    <property type="project" value="UniProtKB-EC"/>
</dbReference>
<keyword evidence="7 12" id="KW-0067">ATP-binding</keyword>
<keyword evidence="6 12" id="KW-0347">Helicase</keyword>
<evidence type="ECO:0000256" key="10">
    <source>
        <dbReference type="ARBA" id="ARBA00048954"/>
    </source>
</evidence>
<dbReference type="GO" id="GO:0005524">
    <property type="term" value="F:ATP binding"/>
    <property type="evidence" value="ECO:0007669"/>
    <property type="project" value="UniProtKB-UniRule"/>
</dbReference>
<evidence type="ECO:0000256" key="2">
    <source>
        <dbReference type="ARBA" id="ARBA00022515"/>
    </source>
</evidence>
<accession>A0A517YVR5</accession>
<evidence type="ECO:0000256" key="4">
    <source>
        <dbReference type="ARBA" id="ARBA00022741"/>
    </source>
</evidence>
<dbReference type="EMBL" id="CP036425">
    <property type="protein sequence ID" value="QDU34306.1"/>
    <property type="molecule type" value="Genomic_DNA"/>
</dbReference>
<evidence type="ECO:0000313" key="15">
    <source>
        <dbReference type="EMBL" id="QDU34306.1"/>
    </source>
</evidence>
<evidence type="ECO:0000256" key="3">
    <source>
        <dbReference type="ARBA" id="ARBA00022705"/>
    </source>
</evidence>
<dbReference type="GO" id="GO:1990077">
    <property type="term" value="C:primosome complex"/>
    <property type="evidence" value="ECO:0007669"/>
    <property type="project" value="UniProtKB-UniRule"/>
</dbReference>
<gene>
    <name evidence="15" type="primary">dnaC_2</name>
    <name evidence="15" type="ORF">KS4_23730</name>
</gene>
<evidence type="ECO:0000256" key="8">
    <source>
        <dbReference type="ARBA" id="ARBA00023125"/>
    </source>
</evidence>
<keyword evidence="4 12" id="KW-0547">Nucleotide-binding</keyword>
<dbReference type="PANTHER" id="PTHR30153">
    <property type="entry name" value="REPLICATIVE DNA HELICASE DNAB"/>
    <property type="match status" value="1"/>
</dbReference>
<feature type="region of interest" description="Disordered" evidence="13">
    <location>
        <begin position="1"/>
        <end position="30"/>
    </location>
</feature>
<dbReference type="InterPro" id="IPR007692">
    <property type="entry name" value="DNA_helicase_DnaB"/>
</dbReference>
<feature type="compositionally biased region" description="Polar residues" evidence="13">
    <location>
        <begin position="14"/>
        <end position="25"/>
    </location>
</feature>
<proteinExistence type="inferred from homology"/>
<evidence type="ECO:0000259" key="14">
    <source>
        <dbReference type="PROSITE" id="PS51199"/>
    </source>
</evidence>
<dbReference type="InterPro" id="IPR016136">
    <property type="entry name" value="DNA_helicase_N/primase_C"/>
</dbReference>
<dbReference type="PROSITE" id="PS51199">
    <property type="entry name" value="SF4_HELICASE"/>
    <property type="match status" value="1"/>
</dbReference>
<dbReference type="AlphaFoldDB" id="A0A517YVR5"/>
<reference evidence="15 16" key="1">
    <citation type="submission" date="2019-02" db="EMBL/GenBank/DDBJ databases">
        <title>Deep-cultivation of Planctomycetes and their phenomic and genomic characterization uncovers novel biology.</title>
        <authorList>
            <person name="Wiegand S."/>
            <person name="Jogler M."/>
            <person name="Boedeker C."/>
            <person name="Pinto D."/>
            <person name="Vollmers J."/>
            <person name="Rivas-Marin E."/>
            <person name="Kohn T."/>
            <person name="Peeters S.H."/>
            <person name="Heuer A."/>
            <person name="Rast P."/>
            <person name="Oberbeckmann S."/>
            <person name="Bunk B."/>
            <person name="Jeske O."/>
            <person name="Meyerdierks A."/>
            <person name="Storesund J.E."/>
            <person name="Kallscheuer N."/>
            <person name="Luecker S."/>
            <person name="Lage O.M."/>
            <person name="Pohl T."/>
            <person name="Merkel B.J."/>
            <person name="Hornburger P."/>
            <person name="Mueller R.-W."/>
            <person name="Bruemmer F."/>
            <person name="Labrenz M."/>
            <person name="Spormann A.M."/>
            <person name="Op den Camp H."/>
            <person name="Overmann J."/>
            <person name="Amann R."/>
            <person name="Jetten M.S.M."/>
            <person name="Mascher T."/>
            <person name="Medema M.H."/>
            <person name="Devos D.P."/>
            <person name="Kaster A.-K."/>
            <person name="Ovreas L."/>
            <person name="Rohde M."/>
            <person name="Galperin M.Y."/>
            <person name="Jogler C."/>
        </authorList>
    </citation>
    <scope>NUCLEOTIDE SEQUENCE [LARGE SCALE GENOMIC DNA]</scope>
    <source>
        <strain evidence="15 16">KS4</strain>
    </source>
</reference>
<dbReference type="GO" id="GO:0016887">
    <property type="term" value="F:ATP hydrolysis activity"/>
    <property type="evidence" value="ECO:0007669"/>
    <property type="project" value="RHEA"/>
</dbReference>
<dbReference type="Gene3D" id="1.10.860.10">
    <property type="entry name" value="DNAb Helicase, Chain A"/>
    <property type="match status" value="1"/>
</dbReference>
<evidence type="ECO:0000256" key="13">
    <source>
        <dbReference type="SAM" id="MobiDB-lite"/>
    </source>
</evidence>
<dbReference type="KEGG" id="pcor:KS4_23730"/>
<keyword evidence="5 12" id="KW-0378">Hydrolase</keyword>
<dbReference type="EC" id="5.6.2.3" evidence="11 12"/>
<keyword evidence="8 12" id="KW-0238">DNA-binding</keyword>
<dbReference type="PANTHER" id="PTHR30153:SF2">
    <property type="entry name" value="REPLICATIVE DNA HELICASE"/>
    <property type="match status" value="1"/>
</dbReference>
<dbReference type="GO" id="GO:0005829">
    <property type="term" value="C:cytosol"/>
    <property type="evidence" value="ECO:0007669"/>
    <property type="project" value="TreeGrafter"/>
</dbReference>
<evidence type="ECO:0000256" key="6">
    <source>
        <dbReference type="ARBA" id="ARBA00022806"/>
    </source>
</evidence>
<dbReference type="Gene3D" id="3.40.50.300">
    <property type="entry name" value="P-loop containing nucleotide triphosphate hydrolases"/>
    <property type="match status" value="1"/>
</dbReference>
<dbReference type="InterPro" id="IPR007693">
    <property type="entry name" value="DNA_helicase_DnaB-like_N"/>
</dbReference>
<dbReference type="NCBIfam" id="TIGR00665">
    <property type="entry name" value="DnaB"/>
    <property type="match status" value="1"/>
</dbReference>
<protein>
    <recommendedName>
        <fullName evidence="11 12">Replicative DNA helicase</fullName>
        <ecNumber evidence="11 12">5.6.2.3</ecNumber>
    </recommendedName>
</protein>
<comment type="similarity">
    <text evidence="1 12">Belongs to the helicase family. DnaB subfamily.</text>
</comment>
<dbReference type="FunFam" id="3.40.50.300:FF:000351">
    <property type="entry name" value="Replicative DNA helicase"/>
    <property type="match status" value="1"/>
</dbReference>
<dbReference type="Pfam" id="PF00772">
    <property type="entry name" value="DnaB"/>
    <property type="match status" value="1"/>
</dbReference>
<feature type="domain" description="SF4 helicase" evidence="14">
    <location>
        <begin position="201"/>
        <end position="468"/>
    </location>
</feature>
<sequence length="477" mass="53086">MIAPTKDNQRDRSFNNARSNRNTNDPLGRKLPQAIEAEAAVLGSMILDDRICGDVLERLSPEPHAKFLKESHQIIFKVLIELYDKTQSIDMVQINQKLVDAEMLERVGGLDYLMELAESVPSAVNAVYYAEIVKAKATDRAIIEASHQTIEDVYANNEGDINLLDRAESRIYKIAESNESVTTTECVSEVIQREYDRITSGGLENQGIKTGYFELDDMTNGLQPGEMIIAAARPSMGKTAFAINVCENIGITDKTPCAVFSLEMGRGQLATRMLSSQSGVCSHAIRRNTLSNDNYDSLLKATAQISEAPIYIDDEPGLTLLSMRSKARRLKARHGIKLVMIDYLQLMTAPGHNSRQEEVSAISRGVKALARELNVPVICLSQLNRGSEGREGHKPRMSDLRESGSIEQDADVVMMLHREDYYHRGDEGYDPDNTAELIICKQRNGPTGTVKLHFDGSTTRFNNLATNHQQRQGGRPW</sequence>
<evidence type="ECO:0000256" key="7">
    <source>
        <dbReference type="ARBA" id="ARBA00022840"/>
    </source>
</evidence>
<keyword evidence="3 12" id="KW-0235">DNA replication</keyword>
<dbReference type="GO" id="GO:0003677">
    <property type="term" value="F:DNA binding"/>
    <property type="evidence" value="ECO:0007669"/>
    <property type="project" value="UniProtKB-UniRule"/>
</dbReference>
<dbReference type="InterPro" id="IPR036185">
    <property type="entry name" value="DNA_heli_DnaB-like_N_sf"/>
</dbReference>
<dbReference type="Proteomes" id="UP000317369">
    <property type="component" value="Chromosome"/>
</dbReference>
<dbReference type="InterPro" id="IPR027417">
    <property type="entry name" value="P-loop_NTPase"/>
</dbReference>
<keyword evidence="9" id="KW-0413">Isomerase</keyword>
<dbReference type="RefSeq" id="WP_200761180.1">
    <property type="nucleotide sequence ID" value="NZ_CP036425.1"/>
</dbReference>
<dbReference type="SUPFAM" id="SSF48024">
    <property type="entry name" value="N-terminal domain of DnaB helicase"/>
    <property type="match status" value="1"/>
</dbReference>
<evidence type="ECO:0000256" key="11">
    <source>
        <dbReference type="NCBIfam" id="TIGR00665"/>
    </source>
</evidence>
<organism evidence="15 16">
    <name type="scientific">Poriferisphaera corsica</name>
    <dbReference type="NCBI Taxonomy" id="2528020"/>
    <lineage>
        <taxon>Bacteria</taxon>
        <taxon>Pseudomonadati</taxon>
        <taxon>Planctomycetota</taxon>
        <taxon>Phycisphaerae</taxon>
        <taxon>Phycisphaerales</taxon>
        <taxon>Phycisphaeraceae</taxon>
        <taxon>Poriferisphaera</taxon>
    </lineage>
</organism>
<name>A0A517YVR5_9BACT</name>
<evidence type="ECO:0000256" key="1">
    <source>
        <dbReference type="ARBA" id="ARBA00008428"/>
    </source>
</evidence>
<dbReference type="Pfam" id="PF03796">
    <property type="entry name" value="DnaB_C"/>
    <property type="match status" value="1"/>
</dbReference>
<evidence type="ECO:0000256" key="5">
    <source>
        <dbReference type="ARBA" id="ARBA00022801"/>
    </source>
</evidence>